<feature type="transmembrane region" description="Helical" evidence="7">
    <location>
        <begin position="210"/>
        <end position="232"/>
    </location>
</feature>
<evidence type="ECO:0000256" key="5">
    <source>
        <dbReference type="ARBA" id="ARBA00022989"/>
    </source>
</evidence>
<dbReference type="InterPro" id="IPR036259">
    <property type="entry name" value="MFS_trans_sf"/>
</dbReference>
<evidence type="ECO:0000256" key="3">
    <source>
        <dbReference type="ARBA" id="ARBA00022475"/>
    </source>
</evidence>
<dbReference type="EMBL" id="JBHLTP010000011">
    <property type="protein sequence ID" value="MFC0524524.1"/>
    <property type="molecule type" value="Genomic_DNA"/>
</dbReference>
<evidence type="ECO:0000256" key="1">
    <source>
        <dbReference type="ARBA" id="ARBA00004651"/>
    </source>
</evidence>
<organism evidence="9 10">
    <name type="scientific">Pontibacillus salicampi</name>
    <dbReference type="NCBI Taxonomy" id="1449801"/>
    <lineage>
        <taxon>Bacteria</taxon>
        <taxon>Bacillati</taxon>
        <taxon>Bacillota</taxon>
        <taxon>Bacilli</taxon>
        <taxon>Bacillales</taxon>
        <taxon>Bacillaceae</taxon>
        <taxon>Pontibacillus</taxon>
    </lineage>
</organism>
<dbReference type="PANTHER" id="PTHR43124:SF8">
    <property type="entry name" value="INNER MEMBRANE TRANSPORT PROTEIN YDHP"/>
    <property type="match status" value="1"/>
</dbReference>
<feature type="transmembrane region" description="Helical" evidence="7">
    <location>
        <begin position="369"/>
        <end position="389"/>
    </location>
</feature>
<evidence type="ECO:0000313" key="10">
    <source>
        <dbReference type="Proteomes" id="UP001589836"/>
    </source>
</evidence>
<dbReference type="Pfam" id="PF07690">
    <property type="entry name" value="MFS_1"/>
    <property type="match status" value="1"/>
</dbReference>
<feature type="transmembrane region" description="Helical" evidence="7">
    <location>
        <begin position="140"/>
        <end position="162"/>
    </location>
</feature>
<feature type="domain" description="Major facilitator superfamily (MFS) profile" evidence="8">
    <location>
        <begin position="12"/>
        <end position="390"/>
    </location>
</feature>
<feature type="transmembrane region" description="Helical" evidence="7">
    <location>
        <begin position="110"/>
        <end position="128"/>
    </location>
</feature>
<proteinExistence type="predicted"/>
<keyword evidence="2" id="KW-0813">Transport</keyword>
<dbReference type="InterPro" id="IPR020846">
    <property type="entry name" value="MFS_dom"/>
</dbReference>
<dbReference type="PROSITE" id="PS50850">
    <property type="entry name" value="MFS"/>
    <property type="match status" value="1"/>
</dbReference>
<feature type="transmembrane region" description="Helical" evidence="7">
    <location>
        <begin position="79"/>
        <end position="104"/>
    </location>
</feature>
<feature type="transmembrane region" description="Helical" evidence="7">
    <location>
        <begin position="298"/>
        <end position="323"/>
    </location>
</feature>
<dbReference type="SUPFAM" id="SSF103473">
    <property type="entry name" value="MFS general substrate transporter"/>
    <property type="match status" value="1"/>
</dbReference>
<keyword evidence="3" id="KW-1003">Cell membrane</keyword>
<dbReference type="InterPro" id="IPR050189">
    <property type="entry name" value="MFS_Efflux_Transporters"/>
</dbReference>
<feature type="transmembrane region" description="Helical" evidence="7">
    <location>
        <begin position="275"/>
        <end position="292"/>
    </location>
</feature>
<dbReference type="RefSeq" id="WP_377348581.1">
    <property type="nucleotide sequence ID" value="NZ_JBHLTP010000011.1"/>
</dbReference>
<accession>A0ABV6LQB4</accession>
<keyword evidence="10" id="KW-1185">Reference proteome</keyword>
<feature type="transmembrane region" description="Helical" evidence="7">
    <location>
        <begin position="344"/>
        <end position="363"/>
    </location>
</feature>
<reference evidence="9 10" key="1">
    <citation type="submission" date="2024-09" db="EMBL/GenBank/DDBJ databases">
        <authorList>
            <person name="Sun Q."/>
            <person name="Mori K."/>
        </authorList>
    </citation>
    <scope>NUCLEOTIDE SEQUENCE [LARGE SCALE GENOMIC DNA]</scope>
    <source>
        <strain evidence="9 10">NCAIM B.02529</strain>
    </source>
</reference>
<comment type="subcellular location">
    <subcellularLocation>
        <location evidence="1">Cell membrane</location>
        <topology evidence="1">Multi-pass membrane protein</topology>
    </subcellularLocation>
</comment>
<dbReference type="CDD" id="cd17324">
    <property type="entry name" value="MFS_NepI_like"/>
    <property type="match status" value="1"/>
</dbReference>
<dbReference type="Gene3D" id="1.20.1250.20">
    <property type="entry name" value="MFS general substrate transporter like domains"/>
    <property type="match status" value="2"/>
</dbReference>
<keyword evidence="5 7" id="KW-1133">Transmembrane helix</keyword>
<name>A0ABV6LQB4_9BACI</name>
<evidence type="ECO:0000259" key="8">
    <source>
        <dbReference type="PROSITE" id="PS50850"/>
    </source>
</evidence>
<dbReference type="PANTHER" id="PTHR43124">
    <property type="entry name" value="PURINE EFFLUX PUMP PBUE"/>
    <property type="match status" value="1"/>
</dbReference>
<keyword evidence="6 7" id="KW-0472">Membrane</keyword>
<protein>
    <submittedName>
        <fullName evidence="9">MFS transporter</fullName>
    </submittedName>
</protein>
<sequence>MKDNISKQSRLALIALAISAFAIGTTEFVIVGILPTIAEQLSISVTKAGWLITSYALGIAIGAPIVTAKLSHWSRKQTLLLIMGIFIIGNVLGSMAASFTLLVVARVITAVAHGVFFSLGATVATELVPKHKQGNAMSMMFSGLTIATIIGVPLGTFIGQTFGWRYTFIGVAILGMISFAATLISVPSSIGKGNKTSLQQLVKLIITPRILLALLMTAFGFGGTFVLFTYLSPLLQNVSGFPEQAVSILLLAYGIAVAIGNIIGGTIANQHPVKGLRYVFAAQTVVLFLLYWTSPLQVLGVVNIVLLGLLAFMMTPGVQVYIVSLAEKLVPSAKDVASALNISAFNVGIASGSAIGGIVVNHLELRDTAWVGALMVVGAIILAIINYQLDKKQQLF</sequence>
<keyword evidence="4 7" id="KW-0812">Transmembrane</keyword>
<dbReference type="InterPro" id="IPR011701">
    <property type="entry name" value="MFS"/>
</dbReference>
<comment type="caution">
    <text evidence="9">The sequence shown here is derived from an EMBL/GenBank/DDBJ whole genome shotgun (WGS) entry which is preliminary data.</text>
</comment>
<evidence type="ECO:0000256" key="6">
    <source>
        <dbReference type="ARBA" id="ARBA00023136"/>
    </source>
</evidence>
<feature type="transmembrane region" description="Helical" evidence="7">
    <location>
        <begin position="168"/>
        <end position="190"/>
    </location>
</feature>
<feature type="transmembrane region" description="Helical" evidence="7">
    <location>
        <begin position="49"/>
        <end position="67"/>
    </location>
</feature>
<feature type="transmembrane region" description="Helical" evidence="7">
    <location>
        <begin position="12"/>
        <end position="37"/>
    </location>
</feature>
<evidence type="ECO:0000313" key="9">
    <source>
        <dbReference type="EMBL" id="MFC0524524.1"/>
    </source>
</evidence>
<evidence type="ECO:0000256" key="2">
    <source>
        <dbReference type="ARBA" id="ARBA00022448"/>
    </source>
</evidence>
<evidence type="ECO:0000256" key="7">
    <source>
        <dbReference type="SAM" id="Phobius"/>
    </source>
</evidence>
<evidence type="ECO:0000256" key="4">
    <source>
        <dbReference type="ARBA" id="ARBA00022692"/>
    </source>
</evidence>
<dbReference type="Proteomes" id="UP001589836">
    <property type="component" value="Unassembled WGS sequence"/>
</dbReference>
<feature type="transmembrane region" description="Helical" evidence="7">
    <location>
        <begin position="244"/>
        <end position="263"/>
    </location>
</feature>
<gene>
    <name evidence="9" type="ORF">ACFFGV_13190</name>
</gene>